<accession>A0A316W0J1</accession>
<keyword evidence="3" id="KW-1185">Reference proteome</keyword>
<dbReference type="InParanoid" id="A0A316W0J1"/>
<feature type="compositionally biased region" description="Polar residues" evidence="1">
    <location>
        <begin position="142"/>
        <end position="157"/>
    </location>
</feature>
<feature type="region of interest" description="Disordered" evidence="1">
    <location>
        <begin position="136"/>
        <end position="160"/>
    </location>
</feature>
<sequence length="204" mass="22166">MLLSSSARTWRLSRGRKGVKMKYDELGQACTGSGKNVTAMKIVSVDQLVRAIQARSVRTRSCRHGCKDLASEDASFPRIKDSSIIKVPHRASEDAVCALPFQIHLNLRSRAIPTSPAERRASCSCLSIVDPRAAKGRPFPSQDLSSPSIGPSRQMLAQGSGLRKAQALGQWLEGRESRKRVPRQAHRSLGSHASAFSLAAVDAH</sequence>
<dbReference type="AlphaFoldDB" id="A0A316W0J1"/>
<evidence type="ECO:0000256" key="1">
    <source>
        <dbReference type="SAM" id="MobiDB-lite"/>
    </source>
</evidence>
<protein>
    <submittedName>
        <fullName evidence="2">Uncharacterized protein</fullName>
    </submittedName>
</protein>
<proteinExistence type="predicted"/>
<gene>
    <name evidence="2" type="ORF">IE81DRAFT_329695</name>
</gene>
<name>A0A316W0J1_9BASI</name>
<dbReference type="RefSeq" id="XP_025370369.1">
    <property type="nucleotide sequence ID" value="XM_025515160.1"/>
</dbReference>
<dbReference type="EMBL" id="KZ819372">
    <property type="protein sequence ID" value="PWN43209.1"/>
    <property type="molecule type" value="Genomic_DNA"/>
</dbReference>
<evidence type="ECO:0000313" key="3">
    <source>
        <dbReference type="Proteomes" id="UP000245783"/>
    </source>
</evidence>
<reference evidence="2 3" key="1">
    <citation type="journal article" date="2018" name="Mol. Biol. Evol.">
        <title>Broad Genomic Sampling Reveals a Smut Pathogenic Ancestry of the Fungal Clade Ustilaginomycotina.</title>
        <authorList>
            <person name="Kijpornyongpan T."/>
            <person name="Mondo S.J."/>
            <person name="Barry K."/>
            <person name="Sandor L."/>
            <person name="Lee J."/>
            <person name="Lipzen A."/>
            <person name="Pangilinan J."/>
            <person name="LaButti K."/>
            <person name="Hainaut M."/>
            <person name="Henrissat B."/>
            <person name="Grigoriev I.V."/>
            <person name="Spatafora J.W."/>
            <person name="Aime M.C."/>
        </authorList>
    </citation>
    <scope>NUCLEOTIDE SEQUENCE [LARGE SCALE GENOMIC DNA]</scope>
    <source>
        <strain evidence="2 3">MCA 4658</strain>
    </source>
</reference>
<organism evidence="2 3">
    <name type="scientific">Ceraceosorus guamensis</name>
    <dbReference type="NCBI Taxonomy" id="1522189"/>
    <lineage>
        <taxon>Eukaryota</taxon>
        <taxon>Fungi</taxon>
        <taxon>Dikarya</taxon>
        <taxon>Basidiomycota</taxon>
        <taxon>Ustilaginomycotina</taxon>
        <taxon>Exobasidiomycetes</taxon>
        <taxon>Ceraceosorales</taxon>
        <taxon>Ceraceosoraceae</taxon>
        <taxon>Ceraceosorus</taxon>
    </lineage>
</organism>
<dbReference type="GeneID" id="37037030"/>
<evidence type="ECO:0000313" key="2">
    <source>
        <dbReference type="EMBL" id="PWN43209.1"/>
    </source>
</evidence>
<dbReference type="Proteomes" id="UP000245783">
    <property type="component" value="Unassembled WGS sequence"/>
</dbReference>